<feature type="transmembrane region" description="Helical" evidence="1">
    <location>
        <begin position="868"/>
        <end position="886"/>
    </location>
</feature>
<feature type="signal peptide" evidence="2">
    <location>
        <begin position="1"/>
        <end position="25"/>
    </location>
</feature>
<feature type="transmembrane region" description="Helical" evidence="1">
    <location>
        <begin position="1113"/>
        <end position="1133"/>
    </location>
</feature>
<feature type="transmembrane region" description="Helical" evidence="1">
    <location>
        <begin position="1039"/>
        <end position="1062"/>
    </location>
</feature>
<keyword evidence="1" id="KW-0472">Membrane</keyword>
<sequence length="1281" mass="142509">MELSMKHCSWLVVFTALCLISHSNGRDILLNDLNSSTPNCSVAPDNASYQLQDSLENISSNVELILQPGCHWLTRFSPVTDISNISIVGSEEEDTVISCQEGVGLAFINITDLTIKYVTILNCSLSGSNVSNEINSSVPEFLLTFSIDPALRFGTVIINALDVTLYGVSVNDTIGIGLMAVNVLGSFTIDSCVFFNNTPVSGPQKSTGGGLLVYYHNTDNNVSYSTHMSVSNSSFLYNINCDIIASYLIYPSFLPSLTTYPTGGGGGLSVILAQSDYDVTLDIDQSLFKNNSATHGGGILLGAFIGVQNSHLSITDSTFERNGFDFTPEHFMDHNLSGQGVMIIVDIIFPPTQQAPYITGNNSISIENCHFRNNIALSGSALLYLSRYAVAIPSVTSYSLRLKDCSFEYNKAYFGGAVYLMEDKYRGTQEGTRVLFQNCKFMHNKLRAIHNGFTSTSVQSSSILDAVALDLSFIEYNSFLNNTGTPLHTTRGIIHMHDTVLIANNTGVYGGAMGLSSSSYLILHNNSATILANNSAFLHGGAIYFTFISTNDAINYFDCFIFLTELNAFAVYDFNISDLNITVRFDSNVAPIATQIYGSTLQTCVWANRFVDQTNITSVYYYLEKVGIFQFNPKIDDKTFGTASYKFNVTTNNYPVMPGQVLDVNVIAYDRFNQEIAELIYSNVDDNQVYGQSKSYIDNSVYWFIHDRETNTPLSVRTIDEPERQQDYPVTLFSVQSTSEYTMNVTVRDCYPGFEFSSSGDDLYKKCICNAAFAVKYPTIICSPETVSFRVPNNLWLGPVNSTTKTLIAHTCLFDYCQLGSKDNVTSLDFDVQCKNGSNRAGLLCGQCKEGYSIQFGSNNCARCSNGYVSMILYFIAAGVIVIALIGKVGITVSRGFLNGLIFYSNVIVPFQSSLLMQQPSTGVFFFLYTFSIINLNIGFPVCFYDGMTTLTRNYLNFAFPIYLWILMFLNAFLTKYKFCLKYILCDDRAGVFASTILLSYVSVLQACTSALSVTRIDDDAPWRWAPDPSIEYFSAAHAPLAIISIINIVIYILPFPILLMFPPLALKTRIGVYLIPVYDAFWAPYRTSFHFWIGLRLLARVPPFILASFVPYPGNVFGLGLYIMILLFIHVLVKPFKGAAQNILDVYLLLNILLLVMVSLFSEAQIEFFDSLSEIPQGIYVGYLLAVYSALLLALFAVFLVVSYHIYIRFKRVRKCWNGILKRIKILLKRKKDEVQQIKESTNASTENADPPELVKYTVLREPLLEYGEASLKACYSKLN</sequence>
<evidence type="ECO:0000256" key="2">
    <source>
        <dbReference type="SAM" id="SignalP"/>
    </source>
</evidence>
<proteinExistence type="predicted"/>
<dbReference type="OrthoDB" id="5989148at2759"/>
<evidence type="ECO:0000313" key="3">
    <source>
        <dbReference type="EnsemblMetazoa" id="Aqu2.1.30894_001"/>
    </source>
</evidence>
<keyword evidence="1" id="KW-0812">Transmembrane</keyword>
<dbReference type="InParanoid" id="A0A1X7UTP4"/>
<feature type="transmembrane region" description="Helical" evidence="1">
    <location>
        <begin position="923"/>
        <end position="943"/>
    </location>
</feature>
<feature type="chain" id="PRO_5010888056" description="Right handed beta helix domain-containing protein" evidence="2">
    <location>
        <begin position="26"/>
        <end position="1281"/>
    </location>
</feature>
<name>A0A1X7UTP4_AMPQE</name>
<protein>
    <recommendedName>
        <fullName evidence="4">Right handed beta helix domain-containing protein</fullName>
    </recommendedName>
</protein>
<reference evidence="3" key="1">
    <citation type="submission" date="2017-05" db="UniProtKB">
        <authorList>
            <consortium name="EnsemblMetazoa"/>
        </authorList>
    </citation>
    <scope>IDENTIFICATION</scope>
</reference>
<feature type="transmembrane region" description="Helical" evidence="1">
    <location>
        <begin position="1145"/>
        <end position="1162"/>
    </location>
</feature>
<keyword evidence="2" id="KW-0732">Signal</keyword>
<feature type="transmembrane region" description="Helical" evidence="1">
    <location>
        <begin position="1182"/>
        <end position="1208"/>
    </location>
</feature>
<evidence type="ECO:0000256" key="1">
    <source>
        <dbReference type="SAM" id="Phobius"/>
    </source>
</evidence>
<dbReference type="EnsemblMetazoa" id="Aqu2.1.30894_001">
    <property type="protein sequence ID" value="Aqu2.1.30894_001"/>
    <property type="gene ID" value="Aqu2.1.30894"/>
</dbReference>
<dbReference type="SUPFAM" id="SSF51126">
    <property type="entry name" value="Pectin lyase-like"/>
    <property type="match status" value="1"/>
</dbReference>
<organism evidence="3">
    <name type="scientific">Amphimedon queenslandica</name>
    <name type="common">Sponge</name>
    <dbReference type="NCBI Taxonomy" id="400682"/>
    <lineage>
        <taxon>Eukaryota</taxon>
        <taxon>Metazoa</taxon>
        <taxon>Porifera</taxon>
        <taxon>Demospongiae</taxon>
        <taxon>Heteroscleromorpha</taxon>
        <taxon>Haplosclerida</taxon>
        <taxon>Niphatidae</taxon>
        <taxon>Amphimedon</taxon>
    </lineage>
</organism>
<feature type="transmembrane region" description="Helical" evidence="1">
    <location>
        <begin position="898"/>
        <end position="917"/>
    </location>
</feature>
<feature type="transmembrane region" description="Helical" evidence="1">
    <location>
        <begin position="955"/>
        <end position="974"/>
    </location>
</feature>
<evidence type="ECO:0008006" key="4">
    <source>
        <dbReference type="Google" id="ProtNLM"/>
    </source>
</evidence>
<accession>A0A1X7UTP4</accession>
<keyword evidence="1" id="KW-1133">Transmembrane helix</keyword>
<dbReference type="InterPro" id="IPR011050">
    <property type="entry name" value="Pectin_lyase_fold/virulence"/>
</dbReference>